<sequence length="152" mass="17019">MKRLGMLTSGAFLGLSIGFLCALFFSLTNHATTFMPSSPDFVAHFSSNTMATLAAAGLWAAIGLLFGLTSLIFFNEDWSIARQTIWHFGLSYLGFTPLAILAGWFPLNVTWLLLYTLIFIGIYLVIWTYSMLRARKTVQHLNDVLLPHKHTN</sequence>
<protein>
    <submittedName>
        <fullName evidence="2">DUF3021 domain-containing protein</fullName>
    </submittedName>
</protein>
<comment type="caution">
    <text evidence="2">The sequence shown here is derived from an EMBL/GenBank/DDBJ whole genome shotgun (WGS) entry which is preliminary data.</text>
</comment>
<keyword evidence="1" id="KW-0812">Transmembrane</keyword>
<evidence type="ECO:0000256" key="1">
    <source>
        <dbReference type="SAM" id="Phobius"/>
    </source>
</evidence>
<feature type="transmembrane region" description="Helical" evidence="1">
    <location>
        <begin position="12"/>
        <end position="31"/>
    </location>
</feature>
<evidence type="ECO:0000313" key="2">
    <source>
        <dbReference type="EMBL" id="TOZ03429.1"/>
    </source>
</evidence>
<dbReference type="RefSeq" id="WP_043021893.1">
    <property type="nucleotide sequence ID" value="NZ_CP021456.1"/>
</dbReference>
<dbReference type="Proteomes" id="UP000785759">
    <property type="component" value="Unassembled WGS sequence"/>
</dbReference>
<name>A0AAJ5FH81_LEVBR</name>
<dbReference type="InterPro" id="IPR021560">
    <property type="entry name" value="DUF3021"/>
</dbReference>
<feature type="transmembrane region" description="Helical" evidence="1">
    <location>
        <begin position="85"/>
        <end position="105"/>
    </location>
</feature>
<proteinExistence type="predicted"/>
<feature type="transmembrane region" description="Helical" evidence="1">
    <location>
        <begin position="111"/>
        <end position="132"/>
    </location>
</feature>
<feature type="transmembrane region" description="Helical" evidence="1">
    <location>
        <begin position="51"/>
        <end position="73"/>
    </location>
</feature>
<dbReference type="EMBL" id="QFDK01000009">
    <property type="protein sequence ID" value="TOZ03429.1"/>
    <property type="molecule type" value="Genomic_DNA"/>
</dbReference>
<accession>A0AAJ5FH81</accession>
<evidence type="ECO:0000313" key="3">
    <source>
        <dbReference type="Proteomes" id="UP000785759"/>
    </source>
</evidence>
<keyword evidence="1" id="KW-0472">Membrane</keyword>
<dbReference type="Pfam" id="PF11457">
    <property type="entry name" value="DUF3021"/>
    <property type="match status" value="1"/>
</dbReference>
<organism evidence="2 3">
    <name type="scientific">Levilactobacillus brevis</name>
    <name type="common">Lactobacillus brevis</name>
    <dbReference type="NCBI Taxonomy" id="1580"/>
    <lineage>
        <taxon>Bacteria</taxon>
        <taxon>Bacillati</taxon>
        <taxon>Bacillota</taxon>
        <taxon>Bacilli</taxon>
        <taxon>Lactobacillales</taxon>
        <taxon>Lactobacillaceae</taxon>
        <taxon>Levilactobacillus</taxon>
    </lineage>
</organism>
<dbReference type="AlphaFoldDB" id="A0AAJ5FH81"/>
<gene>
    <name evidence="2" type="ORF">DIS17_09195</name>
</gene>
<keyword evidence="1" id="KW-1133">Transmembrane helix</keyword>
<reference evidence="2" key="1">
    <citation type="submission" date="2018-05" db="EMBL/GenBank/DDBJ databases">
        <title>Genome Comparison of Lactic Acid Bacteria Isolated from non-Wheat Sourdough.</title>
        <authorList>
            <person name="Rice T."/>
            <person name="Axel C."/>
            <person name="Lynch K.M."/>
            <person name="Benz C."/>
            <person name="Arendt E.K."/>
            <person name="Coffey A."/>
        </authorList>
    </citation>
    <scope>NUCLEOTIDE SEQUENCE</scope>
    <source>
        <strain evidence="2">TR055</strain>
    </source>
</reference>